<sequence length="193" mass="21618">MAFSVIHLGDMIDELGEDECKKHLAVFSCSLDGDIEFFLKEKAILFQVMGVSRTYLVYASYKDSPILVGYFSLASKGLSVRKNVSGSLRKKITGSKSKEISAIPVFLIGQISKNYANDMDKLQLISGSDLLRLALIKIKEAQHITGGRIVLIECIGHNKLKEFYDKHGFVFLDQDGNDGLLRYIREINHIDIT</sequence>
<evidence type="ECO:0000256" key="1">
    <source>
        <dbReference type="ARBA" id="ARBA00022679"/>
    </source>
</evidence>
<evidence type="ECO:0000256" key="2">
    <source>
        <dbReference type="ARBA" id="ARBA00023315"/>
    </source>
</evidence>
<name>F7NK40_9FIRM</name>
<protein>
    <submittedName>
        <fullName evidence="3">Uncharacterized protein</fullName>
    </submittedName>
</protein>
<dbReference type="RefSeq" id="WP_004096040.1">
    <property type="nucleotide sequence ID" value="NZ_AFGF01000107.1"/>
</dbReference>
<evidence type="ECO:0000313" key="4">
    <source>
        <dbReference type="Proteomes" id="UP000003240"/>
    </source>
</evidence>
<dbReference type="AlphaFoldDB" id="F7NK40"/>
<dbReference type="PANTHER" id="PTHR36449">
    <property type="entry name" value="ACETYLTRANSFERASE-RELATED"/>
    <property type="match status" value="1"/>
</dbReference>
<keyword evidence="4" id="KW-1185">Reference proteome</keyword>
<dbReference type="EMBL" id="AFGF01000107">
    <property type="protein sequence ID" value="EGO63481.1"/>
    <property type="molecule type" value="Genomic_DNA"/>
</dbReference>
<dbReference type="Proteomes" id="UP000003240">
    <property type="component" value="Unassembled WGS sequence"/>
</dbReference>
<keyword evidence="1" id="KW-0808">Transferase</keyword>
<keyword evidence="2" id="KW-0012">Acyltransferase</keyword>
<dbReference type="Gene3D" id="3.40.630.30">
    <property type="match status" value="1"/>
</dbReference>
<dbReference type="GO" id="GO:0016746">
    <property type="term" value="F:acyltransferase activity"/>
    <property type="evidence" value="ECO:0007669"/>
    <property type="project" value="UniProtKB-KW"/>
</dbReference>
<accession>F7NK40</accession>
<dbReference type="STRING" id="1009370.ALO_12266"/>
<organism evidence="3 4">
    <name type="scientific">Acetonema longum DSM 6540</name>
    <dbReference type="NCBI Taxonomy" id="1009370"/>
    <lineage>
        <taxon>Bacteria</taxon>
        <taxon>Bacillati</taxon>
        <taxon>Bacillota</taxon>
        <taxon>Negativicutes</taxon>
        <taxon>Acetonemataceae</taxon>
        <taxon>Acetonema</taxon>
    </lineage>
</organism>
<proteinExistence type="predicted"/>
<dbReference type="PANTHER" id="PTHR36449:SF1">
    <property type="entry name" value="ACETYLTRANSFERASE"/>
    <property type="match status" value="1"/>
</dbReference>
<dbReference type="eggNOG" id="COG0456">
    <property type="taxonomic scope" value="Bacteria"/>
</dbReference>
<evidence type="ECO:0000313" key="3">
    <source>
        <dbReference type="EMBL" id="EGO63481.1"/>
    </source>
</evidence>
<reference evidence="3 4" key="1">
    <citation type="journal article" date="2011" name="EMBO J.">
        <title>Structural diversity of bacterial flagellar motors.</title>
        <authorList>
            <person name="Chen S."/>
            <person name="Beeby M."/>
            <person name="Murphy G.E."/>
            <person name="Leadbetter J.R."/>
            <person name="Hendrixson D.R."/>
            <person name="Briegel A."/>
            <person name="Li Z."/>
            <person name="Shi J."/>
            <person name="Tocheva E.I."/>
            <person name="Muller A."/>
            <person name="Dobro M.J."/>
            <person name="Jensen G.J."/>
        </authorList>
    </citation>
    <scope>NUCLEOTIDE SEQUENCE [LARGE SCALE GENOMIC DNA]</scope>
    <source>
        <strain evidence="3 4">DSM 6540</strain>
    </source>
</reference>
<dbReference type="OrthoDB" id="9802211at2"/>
<comment type="caution">
    <text evidence="3">The sequence shown here is derived from an EMBL/GenBank/DDBJ whole genome shotgun (WGS) entry which is preliminary data.</text>
</comment>
<gene>
    <name evidence="3" type="ORF">ALO_12266</name>
</gene>